<comment type="caution">
    <text evidence="1">The sequence shown here is derived from an EMBL/GenBank/DDBJ whole genome shotgun (WGS) entry which is preliminary data.</text>
</comment>
<dbReference type="Proteomes" id="UP000295500">
    <property type="component" value="Unassembled WGS sequence"/>
</dbReference>
<sequence>MFDKKIKMNVTDDESQLILFSLVELRNNLIKEGRYTDAVDDLILKLFG</sequence>
<protein>
    <submittedName>
        <fullName evidence="1">Uncharacterized protein</fullName>
    </submittedName>
</protein>
<evidence type="ECO:0000313" key="2">
    <source>
        <dbReference type="Proteomes" id="UP000295500"/>
    </source>
</evidence>
<dbReference type="EMBL" id="SNXO01000018">
    <property type="protein sequence ID" value="TDP55974.1"/>
    <property type="molecule type" value="Genomic_DNA"/>
</dbReference>
<reference evidence="1 2" key="1">
    <citation type="submission" date="2019-03" db="EMBL/GenBank/DDBJ databases">
        <title>Genomic Encyclopedia of Type Strains, Phase IV (KMG-IV): sequencing the most valuable type-strain genomes for metagenomic binning, comparative biology and taxonomic classification.</title>
        <authorList>
            <person name="Goeker M."/>
        </authorList>
    </citation>
    <scope>NUCLEOTIDE SEQUENCE [LARGE SCALE GENOMIC DNA]</scope>
    <source>
        <strain evidence="1 2">DSM 28287</strain>
    </source>
</reference>
<proteinExistence type="predicted"/>
<accession>A0A4R6Q1A9</accession>
<gene>
    <name evidence="1" type="ORF">EV211_11828</name>
</gene>
<dbReference type="RefSeq" id="WP_166635384.1">
    <property type="nucleotide sequence ID" value="NZ_SNXO01000018.1"/>
</dbReference>
<name>A0A4R6Q1A9_9FIRM</name>
<organism evidence="1 2">
    <name type="scientific">Aminicella lysinilytica</name>
    <dbReference type="NCBI Taxonomy" id="433323"/>
    <lineage>
        <taxon>Bacteria</taxon>
        <taxon>Bacillati</taxon>
        <taxon>Bacillota</taxon>
        <taxon>Clostridia</taxon>
        <taxon>Peptostreptococcales</taxon>
        <taxon>Anaerovoracaceae</taxon>
        <taxon>Aminicella</taxon>
    </lineage>
</organism>
<evidence type="ECO:0000313" key="1">
    <source>
        <dbReference type="EMBL" id="TDP55974.1"/>
    </source>
</evidence>
<dbReference type="AlphaFoldDB" id="A0A4R6Q1A9"/>
<keyword evidence="2" id="KW-1185">Reference proteome</keyword>